<comment type="caution">
    <text evidence="2">The sequence shown here is derived from an EMBL/GenBank/DDBJ whole genome shotgun (WGS) entry which is preliminary data.</text>
</comment>
<keyword evidence="1" id="KW-1133">Transmembrane helix</keyword>
<keyword evidence="1" id="KW-0812">Transmembrane</keyword>
<reference evidence="2 3" key="1">
    <citation type="submission" date="2024-09" db="EMBL/GenBank/DDBJ databases">
        <authorList>
            <person name="Zhang Y."/>
        </authorList>
    </citation>
    <scope>NUCLEOTIDE SEQUENCE [LARGE SCALE GENOMIC DNA]</scope>
    <source>
        <strain evidence="2 3">SH314</strain>
    </source>
</reference>
<keyword evidence="3" id="KW-1185">Reference proteome</keyword>
<feature type="transmembrane region" description="Helical" evidence="1">
    <location>
        <begin position="12"/>
        <end position="32"/>
    </location>
</feature>
<dbReference type="EMBL" id="JBHFGJ010000001">
    <property type="protein sequence ID" value="MFB2651176.1"/>
    <property type="molecule type" value="Genomic_DNA"/>
</dbReference>
<accession>A0ABV4VPT3</accession>
<name>A0ABV4VPT3_9GAMM</name>
<dbReference type="Proteomes" id="UP001576726">
    <property type="component" value="Unassembled WGS sequence"/>
</dbReference>
<gene>
    <name evidence="2" type="ORF">ACE02L_00285</name>
</gene>
<proteinExistence type="predicted"/>
<feature type="transmembrane region" description="Helical" evidence="1">
    <location>
        <begin position="161"/>
        <end position="180"/>
    </location>
</feature>
<feature type="transmembrane region" description="Helical" evidence="1">
    <location>
        <begin position="129"/>
        <end position="155"/>
    </location>
</feature>
<sequence>MKDAPEFVKSLIALNEPWLIVMSVIIALPYLIKLLKDISTISHTIEVKNIEGFSSSIVDESSSAAKYKLEKYFAQLYKRSFSYKEIKYLLSFESPSTAIKDYIWGYSYLNYEDNKVNYRKNYWFNAITWFNGAFFILSSLCGVVSIVLLLVGFTLGSENEILINLGVVIIYCFFISWLTLKGSRDVNAARRVVERQPKKLTKIHKIQAR</sequence>
<keyword evidence="1" id="KW-0472">Membrane</keyword>
<evidence type="ECO:0000313" key="2">
    <source>
        <dbReference type="EMBL" id="MFB2651176.1"/>
    </source>
</evidence>
<dbReference type="RefSeq" id="WP_374918118.1">
    <property type="nucleotide sequence ID" value="NZ_JBHFGJ010000001.1"/>
</dbReference>
<protein>
    <submittedName>
        <fullName evidence="2">Uncharacterized protein</fullName>
    </submittedName>
</protein>
<evidence type="ECO:0000256" key="1">
    <source>
        <dbReference type="SAM" id="Phobius"/>
    </source>
</evidence>
<organism evidence="2 3">
    <name type="scientific">Shewanella seohaensis</name>
    <dbReference type="NCBI Taxonomy" id="755175"/>
    <lineage>
        <taxon>Bacteria</taxon>
        <taxon>Pseudomonadati</taxon>
        <taxon>Pseudomonadota</taxon>
        <taxon>Gammaproteobacteria</taxon>
        <taxon>Alteromonadales</taxon>
        <taxon>Shewanellaceae</taxon>
        <taxon>Shewanella</taxon>
    </lineage>
</organism>
<evidence type="ECO:0000313" key="3">
    <source>
        <dbReference type="Proteomes" id="UP001576726"/>
    </source>
</evidence>